<keyword evidence="2" id="KW-1185">Reference proteome</keyword>
<evidence type="ECO:0000313" key="1">
    <source>
        <dbReference type="EMBL" id="MBB6061518.1"/>
    </source>
</evidence>
<dbReference type="InterPro" id="IPR036388">
    <property type="entry name" value="WH-like_DNA-bd_sf"/>
</dbReference>
<proteinExistence type="predicted"/>
<sequence length="216" mass="23939">MENYRASTKSAAERFLLLLKTRGPQPARVLAKELGMTSEGARLQLLRLQEEGLVQSTSTAKGVGRPTVLYELTEAGTARFPNTHAELTVQLLQGIQQVLGPAAMEAIITDRERLTTQRYAQALQDAPTVEERLTRLAQIRSAEGYMAEWQPSEVGYLFVENHCPICAAAQTCQQFCRSELSTFSQVLGEDVQVERVSHILAGARRCAYEIKRTDGV</sequence>
<dbReference type="RefSeq" id="WP_183405576.1">
    <property type="nucleotide sequence ID" value="NZ_JACHGG010000016.1"/>
</dbReference>
<dbReference type="Proteomes" id="UP000532746">
    <property type="component" value="Unassembled WGS sequence"/>
</dbReference>
<protein>
    <submittedName>
        <fullName evidence="1">Putative ArsR family transcriptional regulator</fullName>
    </submittedName>
</protein>
<organism evidence="1 2">
    <name type="scientific">Hymenobacter luteus</name>
    <dbReference type="NCBI Taxonomy" id="1411122"/>
    <lineage>
        <taxon>Bacteria</taxon>
        <taxon>Pseudomonadati</taxon>
        <taxon>Bacteroidota</taxon>
        <taxon>Cytophagia</taxon>
        <taxon>Cytophagales</taxon>
        <taxon>Hymenobacteraceae</taxon>
        <taxon>Hymenobacter</taxon>
    </lineage>
</organism>
<dbReference type="EMBL" id="JACHGG010000016">
    <property type="protein sequence ID" value="MBB6061518.1"/>
    <property type="molecule type" value="Genomic_DNA"/>
</dbReference>
<dbReference type="SUPFAM" id="SSF46785">
    <property type="entry name" value="Winged helix' DNA-binding domain"/>
    <property type="match status" value="1"/>
</dbReference>
<reference evidence="1 2" key="1">
    <citation type="submission" date="2020-08" db="EMBL/GenBank/DDBJ databases">
        <title>Genomic Encyclopedia of Type Strains, Phase IV (KMG-IV): sequencing the most valuable type-strain genomes for metagenomic binning, comparative biology and taxonomic classification.</title>
        <authorList>
            <person name="Goeker M."/>
        </authorList>
    </citation>
    <scope>NUCLEOTIDE SEQUENCE [LARGE SCALE GENOMIC DNA]</scope>
    <source>
        <strain evidence="1 2">DSM 26718</strain>
    </source>
</reference>
<dbReference type="InterPro" id="IPR036390">
    <property type="entry name" value="WH_DNA-bd_sf"/>
</dbReference>
<dbReference type="AlphaFoldDB" id="A0A7W9T654"/>
<accession>A0A7W9T654</accession>
<name>A0A7W9T654_9BACT</name>
<evidence type="ECO:0000313" key="2">
    <source>
        <dbReference type="Proteomes" id="UP000532746"/>
    </source>
</evidence>
<comment type="caution">
    <text evidence="1">The sequence shown here is derived from an EMBL/GenBank/DDBJ whole genome shotgun (WGS) entry which is preliminary data.</text>
</comment>
<gene>
    <name evidence="1" type="ORF">HNQ93_004399</name>
</gene>
<dbReference type="Gene3D" id="1.10.10.10">
    <property type="entry name" value="Winged helix-like DNA-binding domain superfamily/Winged helix DNA-binding domain"/>
    <property type="match status" value="1"/>
</dbReference>